<accession>A0A1L3LU59</accession>
<evidence type="ECO:0000313" key="2">
    <source>
        <dbReference type="Proteomes" id="UP000182306"/>
    </source>
</evidence>
<dbReference type="SUPFAM" id="SSF51905">
    <property type="entry name" value="FAD/NAD(P)-binding domain"/>
    <property type="match status" value="1"/>
</dbReference>
<dbReference type="PRINTS" id="PR00368">
    <property type="entry name" value="FADPNR"/>
</dbReference>
<dbReference type="EMBL" id="CP013109">
    <property type="protein sequence ID" value="APG93610.1"/>
    <property type="molecule type" value="Genomic_DNA"/>
</dbReference>
<dbReference type="PANTHER" id="PTHR42877:SF4">
    <property type="entry name" value="FAD_NAD(P)-BINDING DOMAIN-CONTAINING PROTEIN-RELATED"/>
    <property type="match status" value="1"/>
</dbReference>
<dbReference type="Proteomes" id="UP000182306">
    <property type="component" value="Plasmid B"/>
</dbReference>
<geneLocation type="plasmid" evidence="1 2">
    <name>B</name>
</geneLocation>
<dbReference type="RefSeq" id="WP_064253499.1">
    <property type="nucleotide sequence ID" value="NZ_CP013109.1"/>
</dbReference>
<name>A0A1L3LU59_9HYPH</name>
<keyword evidence="1" id="KW-0560">Oxidoreductase</keyword>
<keyword evidence="1" id="KW-0614">Plasmid</keyword>
<sequence>MADSRDLELFRQRIAEALPSANIPTLLLLLYQFTGQERWLSPPFIPVKSRWDENDSGGLAVELQMEIRDAALPAIMAWRHGAHIAKPELSANELTRMLSISEAEPIPPEYADMMIHKLRRYSGAVPDPVCLPDGFRVLIIGAGMSGLAAAIRLRQLGISYIQIEKQDHTGGVWHSHHYPGCGVDTPGHLYAYTFAGGNWSKFFPLQREIDDYFNRVAREFGIESSIRYCTECIVSRYDEESRSWHSRLRLPDGTQETLVTNVVISAVGGFTTPKWPNIPGLRDFEGPVVHTSEWDPEVALDGKRVAVIGNGASAIQVVPAIADRVGALAIFQRSRQWAAPFAKFRMPVPEPVQFLLREVPHYEWLYRLRLSWIFDSQVHEALQKDPAWPHPDRSVNAVNDGQRETYTRYIEEQLAGRPDLLAKVIPPYPPFGKRMLLDNGWYKTLLKPHVTLIDAAAERVEGSSIHGINGEKHEADVLIVASGYDTTRFLLPVQVVGRKGLTVREVWNDDDCQAYLGTVVAGFPNFFMLYGPNTALGHRGNFMFTIESQIDYVLSVLRQMGEEKLDEVECRHEVYQRYNETIQEMHQRMIWSHPGMSTYFRNDRGRIVTNSPWRLIDYWNLTKEANLADYHTVRHLGSQPDVPAEPVREGGQPAHQ</sequence>
<dbReference type="InterPro" id="IPR051209">
    <property type="entry name" value="FAD-bind_Monooxygenase_sf"/>
</dbReference>
<dbReference type="KEGG" id="same:SAMCFNEI73_pB0414"/>
<protein>
    <submittedName>
        <fullName evidence="1">4-hydroxyacetophenone monooxygenase</fullName>
        <ecNumber evidence="1">1.14.13.22</ecNumber>
    </submittedName>
</protein>
<dbReference type="AlphaFoldDB" id="A0A1L3LU59"/>
<dbReference type="Pfam" id="PF13450">
    <property type="entry name" value="NAD_binding_8"/>
    <property type="match status" value="1"/>
</dbReference>
<dbReference type="Gene3D" id="3.50.50.60">
    <property type="entry name" value="FAD/NAD(P)-binding domain"/>
    <property type="match status" value="2"/>
</dbReference>
<dbReference type="PANTHER" id="PTHR42877">
    <property type="entry name" value="L-ORNITHINE N(5)-MONOOXYGENASE-RELATED"/>
    <property type="match status" value="1"/>
</dbReference>
<gene>
    <name evidence="1" type="ORF">SAMCFNEI73_pB0414</name>
</gene>
<keyword evidence="2" id="KW-1185">Reference proteome</keyword>
<dbReference type="InterPro" id="IPR036188">
    <property type="entry name" value="FAD/NAD-bd_sf"/>
</dbReference>
<dbReference type="GO" id="GO:0018667">
    <property type="term" value="F:cyclohexanone monooxygenase activity"/>
    <property type="evidence" value="ECO:0007669"/>
    <property type="project" value="UniProtKB-EC"/>
</dbReference>
<proteinExistence type="predicted"/>
<dbReference type="PRINTS" id="PR00469">
    <property type="entry name" value="PNDRDTASEII"/>
</dbReference>
<reference evidence="1 2" key="1">
    <citation type="submission" date="2015-10" db="EMBL/GenBank/DDBJ databases">
        <title>Genomic differences between typical nodule nitrogen-fixing rhizobial strains and those coming from bean seeds.</title>
        <authorList>
            <person name="Peralta H."/>
            <person name="Aguilar-Vera A."/>
            <person name="Diaz R."/>
            <person name="Mora Y."/>
            <person name="Martinez-Batallar G."/>
            <person name="Salazar E."/>
            <person name="Vargas-Lagunas C."/>
            <person name="Encarnacion S."/>
            <person name="Girard L."/>
            <person name="Mora J."/>
        </authorList>
    </citation>
    <scope>NUCLEOTIDE SEQUENCE [LARGE SCALE GENOMIC DNA]</scope>
    <source>
        <strain evidence="1 2">CFNEI 73</strain>
        <plasmid evidence="1 2">B</plasmid>
    </source>
</reference>
<keyword evidence="1" id="KW-0503">Monooxygenase</keyword>
<dbReference type="EC" id="1.14.13.22" evidence="1"/>
<evidence type="ECO:0000313" key="1">
    <source>
        <dbReference type="EMBL" id="APG93610.1"/>
    </source>
</evidence>
<organism evidence="1 2">
    <name type="scientific">Sinorhizobium americanum</name>
    <dbReference type="NCBI Taxonomy" id="194963"/>
    <lineage>
        <taxon>Bacteria</taxon>
        <taxon>Pseudomonadati</taxon>
        <taxon>Pseudomonadota</taxon>
        <taxon>Alphaproteobacteria</taxon>
        <taxon>Hyphomicrobiales</taxon>
        <taxon>Rhizobiaceae</taxon>
        <taxon>Sinorhizobium/Ensifer group</taxon>
        <taxon>Sinorhizobium</taxon>
    </lineage>
</organism>
<dbReference type="OrthoDB" id="312624at2"/>